<protein>
    <submittedName>
        <fullName evidence="2">CLUMA_CG006026, isoform A</fullName>
    </submittedName>
</protein>
<evidence type="ECO:0000313" key="2">
    <source>
        <dbReference type="EMBL" id="CRK92464.1"/>
    </source>
</evidence>
<proteinExistence type="predicted"/>
<sequence length="57" mass="7028">MILLISHRNVISTARQHTYMMLAGRLRYRFEKEKQKRCEVSKNRHQTPNQKKQFFIH</sequence>
<dbReference type="Proteomes" id="UP000183832">
    <property type="component" value="Unassembled WGS sequence"/>
</dbReference>
<dbReference type="AlphaFoldDB" id="A0A1J1HWM0"/>
<name>A0A1J1HWM0_9DIPT</name>
<gene>
    <name evidence="2" type="ORF">CLUMA_CG006026</name>
</gene>
<dbReference type="EMBL" id="CVRI01000028">
    <property type="protein sequence ID" value="CRK92464.1"/>
    <property type="molecule type" value="Genomic_DNA"/>
</dbReference>
<accession>A0A1J1HWM0</accession>
<keyword evidence="3" id="KW-1185">Reference proteome</keyword>
<evidence type="ECO:0000313" key="3">
    <source>
        <dbReference type="Proteomes" id="UP000183832"/>
    </source>
</evidence>
<feature type="compositionally biased region" description="Polar residues" evidence="1">
    <location>
        <begin position="46"/>
        <end position="57"/>
    </location>
</feature>
<feature type="region of interest" description="Disordered" evidence="1">
    <location>
        <begin position="38"/>
        <end position="57"/>
    </location>
</feature>
<evidence type="ECO:0000256" key="1">
    <source>
        <dbReference type="SAM" id="MobiDB-lite"/>
    </source>
</evidence>
<organism evidence="2 3">
    <name type="scientific">Clunio marinus</name>
    <dbReference type="NCBI Taxonomy" id="568069"/>
    <lineage>
        <taxon>Eukaryota</taxon>
        <taxon>Metazoa</taxon>
        <taxon>Ecdysozoa</taxon>
        <taxon>Arthropoda</taxon>
        <taxon>Hexapoda</taxon>
        <taxon>Insecta</taxon>
        <taxon>Pterygota</taxon>
        <taxon>Neoptera</taxon>
        <taxon>Endopterygota</taxon>
        <taxon>Diptera</taxon>
        <taxon>Nematocera</taxon>
        <taxon>Chironomoidea</taxon>
        <taxon>Chironomidae</taxon>
        <taxon>Clunio</taxon>
    </lineage>
</organism>
<reference evidence="2 3" key="1">
    <citation type="submission" date="2015-04" db="EMBL/GenBank/DDBJ databases">
        <authorList>
            <person name="Syromyatnikov M.Y."/>
            <person name="Popov V.N."/>
        </authorList>
    </citation>
    <scope>NUCLEOTIDE SEQUENCE [LARGE SCALE GENOMIC DNA]</scope>
</reference>